<dbReference type="Pfam" id="PF13460">
    <property type="entry name" value="NAD_binding_10"/>
    <property type="match status" value="1"/>
</dbReference>
<proteinExistence type="predicted"/>
<dbReference type="Gene3D" id="3.40.50.720">
    <property type="entry name" value="NAD(P)-binding Rossmann-like Domain"/>
    <property type="match status" value="1"/>
</dbReference>
<dbReference type="SUPFAM" id="SSF51735">
    <property type="entry name" value="NAD(P)-binding Rossmann-fold domains"/>
    <property type="match status" value="1"/>
</dbReference>
<protein>
    <submittedName>
        <fullName evidence="2">Male sterility domain-containing protein</fullName>
    </submittedName>
    <submittedName>
        <fullName evidence="3">Quinone oxidoreductase</fullName>
    </submittedName>
</protein>
<dbReference type="Proteomes" id="UP000070659">
    <property type="component" value="Unassembled WGS sequence"/>
</dbReference>
<dbReference type="EMBL" id="JYIK01001025">
    <property type="protein sequence ID" value="KWX07924.1"/>
    <property type="molecule type" value="Genomic_DNA"/>
</dbReference>
<dbReference type="Proteomes" id="UP000070598">
    <property type="component" value="Unassembled WGS sequence"/>
</dbReference>
<feature type="domain" description="NAD(P)-binding" evidence="1">
    <location>
        <begin position="7"/>
        <end position="186"/>
    </location>
</feature>
<gene>
    <name evidence="2" type="ORF">LI90_2121</name>
    <name evidence="3" type="ORF">TH66_06075</name>
    <name evidence="4" type="ORF">TR74_17120</name>
</gene>
<dbReference type="Proteomes" id="UP000070188">
    <property type="component" value="Unassembled WGS sequence"/>
</dbReference>
<dbReference type="AlphaFoldDB" id="A0A132N3U0"/>
<dbReference type="InterPro" id="IPR052718">
    <property type="entry name" value="NmrA-type_oxidoreductase"/>
</dbReference>
<evidence type="ECO:0000313" key="5">
    <source>
        <dbReference type="Proteomes" id="UP000070188"/>
    </source>
</evidence>
<reference evidence="5" key="4">
    <citation type="submission" date="2015-04" db="EMBL/GenBank/DDBJ databases">
        <title>Physiological reanalysis, assessment of diazotrophy, and genome sequences of multiple isolates of Streptomyces thermoautotrophicus.</title>
        <authorList>
            <person name="MacKellar D.C."/>
            <person name="Lieber L."/>
            <person name="Norman J."/>
            <person name="Bolger A."/>
            <person name="Tobin C."/>
            <person name="Murray J.W."/>
            <person name="Chang R."/>
            <person name="Ford T."/>
            <person name="Nguyen P.Q."/>
            <person name="Woodward J."/>
            <person name="Permingeat H."/>
            <person name="Joshi N.S."/>
            <person name="Silver P.A."/>
            <person name="Usadel B."/>
            <person name="Rutherford A.W."/>
            <person name="Friesen M."/>
            <person name="Prell J."/>
        </authorList>
    </citation>
    <scope>NUCLEOTIDE SEQUENCE [LARGE SCALE GENOMIC DNA]</scope>
    <source>
        <strain evidence="5">H1</strain>
    </source>
</reference>
<name>A0A132N3U0_9ACTN</name>
<reference evidence="6" key="1">
    <citation type="submission" date="2015-02" db="EMBL/GenBank/DDBJ databases">
        <title>Physiological reanalysis, assessment of diazotrophy, and genome sequences of multiple isolates of Streptomyces thermoautotrophicus.</title>
        <authorList>
            <person name="MacKellar D.C."/>
            <person name="Lieber L."/>
            <person name="Norman J."/>
            <person name="Bolger A."/>
            <person name="Tobin C."/>
            <person name="Murray J.W."/>
            <person name="Friesen M."/>
            <person name="Prell J."/>
        </authorList>
    </citation>
    <scope>NUCLEOTIDE SEQUENCE [LARGE SCALE GENOMIC DNA]</scope>
    <source>
        <strain evidence="6">UBT1</strain>
    </source>
</reference>
<evidence type="ECO:0000313" key="3">
    <source>
        <dbReference type="EMBL" id="KWX04754.1"/>
    </source>
</evidence>
<evidence type="ECO:0000313" key="4">
    <source>
        <dbReference type="EMBL" id="KWX07924.1"/>
    </source>
</evidence>
<evidence type="ECO:0000313" key="6">
    <source>
        <dbReference type="Proteomes" id="UP000070598"/>
    </source>
</evidence>
<dbReference type="RefSeq" id="WP_066887283.1">
    <property type="nucleotide sequence ID" value="NZ_JYIJ01000014.1"/>
</dbReference>
<dbReference type="CDD" id="cd05269">
    <property type="entry name" value="TMR_SDR_a"/>
    <property type="match status" value="1"/>
</dbReference>
<dbReference type="PANTHER" id="PTHR47129:SF1">
    <property type="entry name" value="NMRA-LIKE DOMAIN-CONTAINING PROTEIN"/>
    <property type="match status" value="1"/>
</dbReference>
<sequence length="287" mass="29943">MPIVVTGATGQLGRLVVESLLEKVPAEQIVAAGRNVKKVADLAERGVQVRRIDFDQPETLTAAFAGADKLLLVSSLGPDELRIVQHRAAVQAAKDAGVGLLVYTSITDADTSPLTLARNVHKPTEQAIKESGLRYVLLRNAMYTENWTATLRQAVEQGSIVANAGDGRIVTAARADLAAAAAAVLTGDGHEGKTYELTGTEAWSFADLAAQAAAVSGKPVTYQDVSDETMLSILTGPAGLPQFVAEQFVEIQAAIRAGHLAQKTDDLAMLIGRAPTGLAKAVAAALA</sequence>
<evidence type="ECO:0000259" key="1">
    <source>
        <dbReference type="Pfam" id="PF13460"/>
    </source>
</evidence>
<comment type="caution">
    <text evidence="3">The sequence shown here is derived from an EMBL/GenBank/DDBJ whole genome shotgun (WGS) entry which is preliminary data.</text>
</comment>
<accession>A0A132N3U0</accession>
<evidence type="ECO:0000313" key="2">
    <source>
        <dbReference type="EMBL" id="KWX01093.1"/>
    </source>
</evidence>
<dbReference type="STRING" id="1469144.LI90_2121"/>
<dbReference type="EMBL" id="JYIJ01000014">
    <property type="protein sequence ID" value="KWX04754.1"/>
    <property type="molecule type" value="Genomic_DNA"/>
</dbReference>
<dbReference type="PANTHER" id="PTHR47129">
    <property type="entry name" value="QUINONE OXIDOREDUCTASE 2"/>
    <property type="match status" value="1"/>
</dbReference>
<keyword evidence="5" id="KW-1185">Reference proteome</keyword>
<dbReference type="InterPro" id="IPR016040">
    <property type="entry name" value="NAD(P)-bd_dom"/>
</dbReference>
<reference evidence="3 7" key="2">
    <citation type="submission" date="2015-02" db="EMBL/GenBank/DDBJ databases">
        <title>Physiological reanalysis, assessment of diazotrophy, and genome sequences of multiple isolates of Streptomyces thermoautotrophicus.</title>
        <authorList>
            <person name="MacKellar D.C."/>
            <person name="Lieber L."/>
            <person name="Norman J."/>
            <person name="Bolger A."/>
            <person name="Tobin C."/>
            <person name="Murray J.W."/>
            <person name="Prell J."/>
        </authorList>
    </citation>
    <scope>NUCLEOTIDE SEQUENCE [LARGE SCALE GENOMIC DNA]</scope>
    <source>
        <strain evidence="3 7">UBT1</strain>
    </source>
</reference>
<dbReference type="OrthoDB" id="5510591at2"/>
<evidence type="ECO:0000313" key="7">
    <source>
        <dbReference type="Proteomes" id="UP000070659"/>
    </source>
</evidence>
<dbReference type="Gene3D" id="3.90.25.10">
    <property type="entry name" value="UDP-galactose 4-epimerase, domain 1"/>
    <property type="match status" value="1"/>
</dbReference>
<dbReference type="PATRIC" id="fig|1469144.10.peg.2301"/>
<dbReference type="EMBL" id="LAXD01000001">
    <property type="protein sequence ID" value="KWX01093.1"/>
    <property type="molecule type" value="Genomic_DNA"/>
</dbReference>
<reference evidence="2" key="3">
    <citation type="submission" date="2015-04" db="EMBL/GenBank/DDBJ databases">
        <title>Physiological reanalysis, assessment of diazotrophy, and genome sequences of multiple isolates of Streptomyces thermoautotrophicus.</title>
        <authorList>
            <person name="MacKellar D.C."/>
            <person name="Lieber L."/>
            <person name="Norman J."/>
            <person name="Bolger A."/>
            <person name="Tobin C."/>
            <person name="Murray J.W."/>
            <person name="Woodward J."/>
            <person name="Friesen M."/>
            <person name="Prell J."/>
        </authorList>
    </citation>
    <scope>NUCLEOTIDE SEQUENCE [LARGE SCALE GENOMIC DNA]</scope>
    <source>
        <strain evidence="2">H1</strain>
    </source>
</reference>
<organism evidence="3 7">
    <name type="scientific">Carbonactinospora thermoautotrophica</name>
    <dbReference type="NCBI Taxonomy" id="1469144"/>
    <lineage>
        <taxon>Bacteria</taxon>
        <taxon>Bacillati</taxon>
        <taxon>Actinomycetota</taxon>
        <taxon>Actinomycetes</taxon>
        <taxon>Kitasatosporales</taxon>
        <taxon>Carbonactinosporaceae</taxon>
        <taxon>Carbonactinospora</taxon>
    </lineage>
</organism>
<dbReference type="InterPro" id="IPR036291">
    <property type="entry name" value="NAD(P)-bd_dom_sf"/>
</dbReference>